<feature type="compositionally biased region" description="Polar residues" evidence="4">
    <location>
        <begin position="669"/>
        <end position="680"/>
    </location>
</feature>
<evidence type="ECO:0000256" key="3">
    <source>
        <dbReference type="SAM" id="Coils"/>
    </source>
</evidence>
<feature type="coiled-coil region" evidence="3">
    <location>
        <begin position="220"/>
        <end position="267"/>
    </location>
</feature>
<protein>
    <recommendedName>
        <fullName evidence="5">Rho-GAP domain-containing protein</fullName>
    </recommendedName>
</protein>
<feature type="compositionally biased region" description="Polar residues" evidence="4">
    <location>
        <begin position="613"/>
        <end position="627"/>
    </location>
</feature>
<reference evidence="6" key="1">
    <citation type="submission" date="2023-07" db="EMBL/GenBank/DDBJ databases">
        <authorList>
            <consortium name="CYATHOMIX"/>
        </authorList>
    </citation>
    <scope>NUCLEOTIDE SEQUENCE</scope>
    <source>
        <strain evidence="6">N/A</strain>
    </source>
</reference>
<dbReference type="Proteomes" id="UP001176961">
    <property type="component" value="Unassembled WGS sequence"/>
</dbReference>
<dbReference type="InterPro" id="IPR047165">
    <property type="entry name" value="RHG17/44/SH3BP1-like"/>
</dbReference>
<gene>
    <name evidence="6" type="ORF">CYNAS_LOCUS20973</name>
</gene>
<feature type="compositionally biased region" description="Polar residues" evidence="4">
    <location>
        <begin position="523"/>
        <end position="534"/>
    </location>
</feature>
<keyword evidence="1" id="KW-0343">GTPase activation</keyword>
<accession>A0AA36MG59</accession>
<dbReference type="EMBL" id="CATQJL010000326">
    <property type="protein sequence ID" value="CAJ0608990.1"/>
    <property type="molecule type" value="Genomic_DNA"/>
</dbReference>
<proteinExistence type="predicted"/>
<dbReference type="SMART" id="SM00324">
    <property type="entry name" value="RhoGAP"/>
    <property type="match status" value="1"/>
</dbReference>
<sequence>MREFNTVSVCSVPNEPSLVQDEQRPHLCVCDHLVLGRRCLRSDRRFTTGSTGPASRACACAGWCSTPECGTVSTMEKAKKDVGQKFRRIKHNLVNSTKKDEDDDLKIINALEHRNQKVINAVSVYRKHVSNTVKTGLREENVDKRRKKLDEFSLCVDLREISTDLEQSHTTCLHKVIQKISQALQVVVDEKVKHDMMIEKRVLDDLVQFQDMEKALCKSRERLSNASTDVEIAKKQLEKADSTSSNMAQLQDNLDAAQLKLENQKDNTITDVYSLAAKEQEIAKVFTALLEEQLEYHRVAMRTLEMVLPEIRRDIDNARPRPVFGIDLSEHLRHTQGRVALVLEKCCSMLRASGFTEKGLFRVNGNNTKIRRMKAAFDAGQIDVDERAYSMDPHSVCSVLKSYLRELPDPLLTHRLHNDWMNAAKLEDEAKLQAFERCIGELPACHRHNLTYLINFLSEMLQHQEQTAMNCGNLAIVFGPNLLGGDIDGNNTAGTKIVETLLKNASRLFGCPVVSNNGNNSGHTSGRLTVDTNSPPKPGQSKDRLEFGSISSWGTSPRGRPKERAPPPPYVTPKTGSLIDLSDDCSNAEQSAHTSTPSRIESSLTQSQTLTSADLSESFGMSPTATAESDDSFDEYQDESLPGSMSRSQGDVAVASLITPQRPPPPTFRNGSESSNNRPLSYNKAVGVEPVPVPRSRASRSVIVENSSSSSGSGSIKRPSILSREDIVGADVSNSFKTVVSVEAPPLPARNNKPPLPVKPRSVPFRRDLSPRNLMCTYSLNCTESYFA</sequence>
<dbReference type="GO" id="GO:0032956">
    <property type="term" value="P:regulation of actin cytoskeleton organization"/>
    <property type="evidence" value="ECO:0007669"/>
    <property type="project" value="TreeGrafter"/>
</dbReference>
<dbReference type="Pfam" id="PF03114">
    <property type="entry name" value="BAR"/>
    <property type="match status" value="1"/>
</dbReference>
<feature type="compositionally biased region" description="Low complexity" evidence="4">
    <location>
        <begin position="602"/>
        <end position="612"/>
    </location>
</feature>
<dbReference type="InterPro" id="IPR000198">
    <property type="entry name" value="RhoGAP_dom"/>
</dbReference>
<name>A0AA36MG59_CYLNA</name>
<dbReference type="Pfam" id="PF00620">
    <property type="entry name" value="RhoGAP"/>
    <property type="match status" value="1"/>
</dbReference>
<feature type="region of interest" description="Disordered" evidence="4">
    <location>
        <begin position="513"/>
        <end position="682"/>
    </location>
</feature>
<comment type="caution">
    <text evidence="6">The sequence shown here is derived from an EMBL/GenBank/DDBJ whole genome shotgun (WGS) entry which is preliminary data.</text>
</comment>
<dbReference type="InterPro" id="IPR004148">
    <property type="entry name" value="BAR_dom"/>
</dbReference>
<dbReference type="GO" id="GO:0007165">
    <property type="term" value="P:signal transduction"/>
    <property type="evidence" value="ECO:0007669"/>
    <property type="project" value="InterPro"/>
</dbReference>
<dbReference type="InterPro" id="IPR008936">
    <property type="entry name" value="Rho_GTPase_activation_prot"/>
</dbReference>
<feature type="compositionally biased region" description="Acidic residues" evidence="4">
    <location>
        <begin position="628"/>
        <end position="638"/>
    </location>
</feature>
<dbReference type="GO" id="GO:0005737">
    <property type="term" value="C:cytoplasm"/>
    <property type="evidence" value="ECO:0007669"/>
    <property type="project" value="InterPro"/>
</dbReference>
<dbReference type="InterPro" id="IPR027267">
    <property type="entry name" value="AH/BAR_dom_sf"/>
</dbReference>
<feature type="domain" description="Rho-GAP" evidence="5">
    <location>
        <begin position="326"/>
        <end position="509"/>
    </location>
</feature>
<organism evidence="6 7">
    <name type="scientific">Cylicocyclus nassatus</name>
    <name type="common">Nematode worm</name>
    <dbReference type="NCBI Taxonomy" id="53992"/>
    <lineage>
        <taxon>Eukaryota</taxon>
        <taxon>Metazoa</taxon>
        <taxon>Ecdysozoa</taxon>
        <taxon>Nematoda</taxon>
        <taxon>Chromadorea</taxon>
        <taxon>Rhabditida</taxon>
        <taxon>Rhabditina</taxon>
        <taxon>Rhabditomorpha</taxon>
        <taxon>Strongyloidea</taxon>
        <taxon>Strongylidae</taxon>
        <taxon>Cylicocyclus</taxon>
    </lineage>
</organism>
<dbReference type="SUPFAM" id="SSF48350">
    <property type="entry name" value="GTPase activation domain, GAP"/>
    <property type="match status" value="1"/>
</dbReference>
<dbReference type="GO" id="GO:0035020">
    <property type="term" value="P:regulation of Rac protein signal transduction"/>
    <property type="evidence" value="ECO:0007669"/>
    <property type="project" value="TreeGrafter"/>
</dbReference>
<keyword evidence="2" id="KW-0597">Phosphoprotein</keyword>
<feature type="compositionally biased region" description="Low complexity" evidence="4">
    <location>
        <begin position="513"/>
        <end position="522"/>
    </location>
</feature>
<dbReference type="PANTHER" id="PTHR14130:SF14">
    <property type="entry name" value="RHO GTPASE-ACTIVATING PROTEIN 92B"/>
    <property type="match status" value="1"/>
</dbReference>
<evidence type="ECO:0000313" key="6">
    <source>
        <dbReference type="EMBL" id="CAJ0608990.1"/>
    </source>
</evidence>
<evidence type="ECO:0000256" key="1">
    <source>
        <dbReference type="ARBA" id="ARBA00022468"/>
    </source>
</evidence>
<dbReference type="GO" id="GO:0005096">
    <property type="term" value="F:GTPase activator activity"/>
    <property type="evidence" value="ECO:0007669"/>
    <property type="project" value="UniProtKB-KW"/>
</dbReference>
<feature type="compositionally biased region" description="Polar residues" evidence="4">
    <location>
        <begin position="584"/>
        <end position="601"/>
    </location>
</feature>
<evidence type="ECO:0000259" key="5">
    <source>
        <dbReference type="PROSITE" id="PS50238"/>
    </source>
</evidence>
<keyword evidence="7" id="KW-1185">Reference proteome</keyword>
<evidence type="ECO:0000256" key="4">
    <source>
        <dbReference type="SAM" id="MobiDB-lite"/>
    </source>
</evidence>
<dbReference type="Gene3D" id="1.10.555.10">
    <property type="entry name" value="Rho GTPase activation protein"/>
    <property type="match status" value="1"/>
</dbReference>
<evidence type="ECO:0000256" key="2">
    <source>
        <dbReference type="ARBA" id="ARBA00022553"/>
    </source>
</evidence>
<dbReference type="PROSITE" id="PS50238">
    <property type="entry name" value="RHOGAP"/>
    <property type="match status" value="1"/>
</dbReference>
<dbReference type="SUPFAM" id="SSF103657">
    <property type="entry name" value="BAR/IMD domain-like"/>
    <property type="match status" value="1"/>
</dbReference>
<keyword evidence="3" id="KW-0175">Coiled coil</keyword>
<dbReference type="PANTHER" id="PTHR14130">
    <property type="entry name" value="3BP-1 RELATED RHOGAP"/>
    <property type="match status" value="1"/>
</dbReference>
<dbReference type="Gene3D" id="1.20.1270.60">
    <property type="entry name" value="Arfaptin homology (AH) domain/BAR domain"/>
    <property type="match status" value="1"/>
</dbReference>
<dbReference type="AlphaFoldDB" id="A0AA36MG59"/>
<evidence type="ECO:0000313" key="7">
    <source>
        <dbReference type="Proteomes" id="UP001176961"/>
    </source>
</evidence>